<protein>
    <submittedName>
        <fullName evidence="3">Acyltransferase family protein</fullName>
    </submittedName>
</protein>
<feature type="transmembrane region" description="Helical" evidence="1">
    <location>
        <begin position="193"/>
        <end position="217"/>
    </location>
</feature>
<keyword evidence="3" id="KW-0808">Transferase</keyword>
<evidence type="ECO:0000313" key="4">
    <source>
        <dbReference type="Proteomes" id="UP000321080"/>
    </source>
</evidence>
<dbReference type="Pfam" id="PF01757">
    <property type="entry name" value="Acyl_transf_3"/>
    <property type="match status" value="1"/>
</dbReference>
<keyword evidence="1" id="KW-0812">Transmembrane</keyword>
<feature type="transmembrane region" description="Helical" evidence="1">
    <location>
        <begin position="283"/>
        <end position="306"/>
    </location>
</feature>
<reference evidence="3 4" key="1">
    <citation type="submission" date="2019-08" db="EMBL/GenBank/DDBJ databases">
        <title>Seonamhaeicola sediminis sp. nov., isolated from marine sediment.</title>
        <authorList>
            <person name="Cao W.R."/>
        </authorList>
    </citation>
    <scope>NUCLEOTIDE SEQUENCE [LARGE SCALE GENOMIC DNA]</scope>
    <source>
        <strain evidence="3 4">1505</strain>
    </source>
</reference>
<gene>
    <name evidence="3" type="ORF">FUA22_05345</name>
</gene>
<proteinExistence type="predicted"/>
<feature type="transmembrane region" description="Helical" evidence="1">
    <location>
        <begin position="349"/>
        <end position="367"/>
    </location>
</feature>
<name>A0A5C7GMX9_9FLAO</name>
<dbReference type="EMBL" id="VRKQ01000008">
    <property type="protein sequence ID" value="TXG39301.1"/>
    <property type="molecule type" value="Genomic_DNA"/>
</dbReference>
<feature type="transmembrane region" description="Helical" evidence="1">
    <location>
        <begin position="20"/>
        <end position="37"/>
    </location>
</feature>
<keyword evidence="1" id="KW-0472">Membrane</keyword>
<sequence>MKITPSKTERIHSLDSLRAIMMLLGLVIHSAITYGVIDYGRVWSIKDPNVAHLSNDFIISFIHAFRMQIFFVVAGFFGAMLFYERKPLKMVKNRVERILYPFLVFVLFLWPTIVFAFSYTRFVFAGNTNAFNETIGIFSNLLVLIPASTFHLWFLYYLVLITFASVILGFAFKKLPSASNSISKAFSSILQKPLLRIVILGSITAIVYFIMGTPSVATSNSFIPDFNTFIYYFAFYIIGWVLFKSKHLLESFMKHDWINTALAIIMFSIFFFMQSIISYELKIIFKSIMVWFFIFGITGLFIRYTSNHSARMRYISDSSYWVYLVHLTFTAFIPAFIKDWAIPSTLKMLIVLLTTGVICFVSYHYLVRATFIGRFLNGRKYSRKISDIKPTAPIKTQVVLDK</sequence>
<feature type="transmembrane region" description="Helical" evidence="1">
    <location>
        <begin position="229"/>
        <end position="245"/>
    </location>
</feature>
<dbReference type="GO" id="GO:0016747">
    <property type="term" value="F:acyltransferase activity, transferring groups other than amino-acyl groups"/>
    <property type="evidence" value="ECO:0007669"/>
    <property type="project" value="InterPro"/>
</dbReference>
<feature type="transmembrane region" description="Helical" evidence="1">
    <location>
        <begin position="98"/>
        <end position="119"/>
    </location>
</feature>
<evidence type="ECO:0000313" key="3">
    <source>
        <dbReference type="EMBL" id="TXG39301.1"/>
    </source>
</evidence>
<keyword evidence="3" id="KW-0012">Acyltransferase</keyword>
<feature type="domain" description="Acyltransferase 3" evidence="2">
    <location>
        <begin position="11"/>
        <end position="363"/>
    </location>
</feature>
<dbReference type="Proteomes" id="UP000321080">
    <property type="component" value="Unassembled WGS sequence"/>
</dbReference>
<comment type="caution">
    <text evidence="3">The sequence shown here is derived from an EMBL/GenBank/DDBJ whole genome shotgun (WGS) entry which is preliminary data.</text>
</comment>
<dbReference type="RefSeq" id="WP_147766871.1">
    <property type="nucleotide sequence ID" value="NZ_VRKQ01000008.1"/>
</dbReference>
<dbReference type="InterPro" id="IPR002656">
    <property type="entry name" value="Acyl_transf_3_dom"/>
</dbReference>
<feature type="transmembrane region" description="Helical" evidence="1">
    <location>
        <begin position="150"/>
        <end position="172"/>
    </location>
</feature>
<feature type="transmembrane region" description="Helical" evidence="1">
    <location>
        <begin position="257"/>
        <end position="277"/>
    </location>
</feature>
<dbReference type="PANTHER" id="PTHR36927:SF1">
    <property type="entry name" value="MDO-LIKE PROTEIN"/>
    <property type="match status" value="1"/>
</dbReference>
<evidence type="ECO:0000259" key="2">
    <source>
        <dbReference type="Pfam" id="PF01757"/>
    </source>
</evidence>
<evidence type="ECO:0000256" key="1">
    <source>
        <dbReference type="SAM" id="Phobius"/>
    </source>
</evidence>
<organism evidence="3 4">
    <name type="scientific">Seonamhaeicola maritimus</name>
    <dbReference type="NCBI Taxonomy" id="2591822"/>
    <lineage>
        <taxon>Bacteria</taxon>
        <taxon>Pseudomonadati</taxon>
        <taxon>Bacteroidota</taxon>
        <taxon>Flavobacteriia</taxon>
        <taxon>Flavobacteriales</taxon>
        <taxon>Flavobacteriaceae</taxon>
    </lineage>
</organism>
<feature type="transmembrane region" description="Helical" evidence="1">
    <location>
        <begin position="57"/>
        <end position="77"/>
    </location>
</feature>
<dbReference type="AlphaFoldDB" id="A0A5C7GMX9"/>
<keyword evidence="1" id="KW-1133">Transmembrane helix</keyword>
<accession>A0A5C7GMX9</accession>
<dbReference type="PANTHER" id="PTHR36927">
    <property type="entry name" value="BLR4337 PROTEIN"/>
    <property type="match status" value="1"/>
</dbReference>
<dbReference type="OrthoDB" id="9810469at2"/>
<keyword evidence="4" id="KW-1185">Reference proteome</keyword>
<feature type="transmembrane region" description="Helical" evidence="1">
    <location>
        <begin position="318"/>
        <end position="337"/>
    </location>
</feature>
<dbReference type="InterPro" id="IPR050623">
    <property type="entry name" value="Glucan_succinyl_AcylTrfase"/>
</dbReference>